<feature type="transmembrane region" description="Helical" evidence="2">
    <location>
        <begin position="20"/>
        <end position="39"/>
    </location>
</feature>
<protein>
    <recommendedName>
        <fullName evidence="3">DUF8175 domain-containing protein</fullName>
    </recommendedName>
</protein>
<keyword evidence="2" id="KW-0472">Membrane</keyword>
<organism evidence="4 5">
    <name type="scientific">Arthrobacter cavernae</name>
    <dbReference type="NCBI Taxonomy" id="2817681"/>
    <lineage>
        <taxon>Bacteria</taxon>
        <taxon>Bacillati</taxon>
        <taxon>Actinomycetota</taxon>
        <taxon>Actinomycetes</taxon>
        <taxon>Micrococcales</taxon>
        <taxon>Micrococcaceae</taxon>
        <taxon>Arthrobacter</taxon>
    </lineage>
</organism>
<reference evidence="4" key="1">
    <citation type="submission" date="2021-03" db="EMBL/GenBank/DDBJ databases">
        <title>A new species, PO-11, isolated from a karst cave deposit.</title>
        <authorList>
            <person name="Zhaoxiaoyong W."/>
        </authorList>
    </citation>
    <scope>NUCLEOTIDE SEQUENCE</scope>
    <source>
        <strain evidence="4">PO-11</strain>
    </source>
</reference>
<evidence type="ECO:0000256" key="2">
    <source>
        <dbReference type="SAM" id="Phobius"/>
    </source>
</evidence>
<dbReference type="Proteomes" id="UP000664164">
    <property type="component" value="Unassembled WGS sequence"/>
</dbReference>
<evidence type="ECO:0000256" key="1">
    <source>
        <dbReference type="SAM" id="MobiDB-lite"/>
    </source>
</evidence>
<dbReference type="RefSeq" id="WP_207617351.1">
    <property type="nucleotide sequence ID" value="NZ_JAFNLL010000047.1"/>
</dbReference>
<feature type="domain" description="DUF8175" evidence="3">
    <location>
        <begin position="55"/>
        <end position="246"/>
    </location>
</feature>
<comment type="caution">
    <text evidence="4">The sequence shown here is derived from an EMBL/GenBank/DDBJ whole genome shotgun (WGS) entry which is preliminary data.</text>
</comment>
<keyword evidence="2" id="KW-1133">Transmembrane helix</keyword>
<keyword evidence="5" id="KW-1185">Reference proteome</keyword>
<gene>
    <name evidence="4" type="ORF">J1902_16265</name>
</gene>
<evidence type="ECO:0000313" key="5">
    <source>
        <dbReference type="Proteomes" id="UP000664164"/>
    </source>
</evidence>
<keyword evidence="2" id="KW-0812">Transmembrane</keyword>
<evidence type="ECO:0000313" key="4">
    <source>
        <dbReference type="EMBL" id="MBO1269499.1"/>
    </source>
</evidence>
<dbReference type="Pfam" id="PF26526">
    <property type="entry name" value="DUF8175"/>
    <property type="match status" value="1"/>
</dbReference>
<feature type="region of interest" description="Disordered" evidence="1">
    <location>
        <begin position="45"/>
        <end position="86"/>
    </location>
</feature>
<dbReference type="AlphaFoldDB" id="A0A939HEP5"/>
<feature type="compositionally biased region" description="Low complexity" evidence="1">
    <location>
        <begin position="52"/>
        <end position="71"/>
    </location>
</feature>
<sequence>MSESTQSTTEQNPFTKPGFIISAALVLALKAAVIVLFFLPKGDSTTRPAPAPSESNAASAPPEPAKAAGESVCGLPSTSETALGAAPKSNWELVARMATPTDPKTFGPGVKDEDGFRSCFAHSPTGALYSAVNLAALGSSKSQEMNIKLAENLIVPGTGRDAARRQAATLAPSAGSGESIQVRGFLLKSYAALEANVDLAFETPEGGLVHAVLPLQWIDGDWKVKVSDSGQLINDVAALSDMSGFISWSGV</sequence>
<evidence type="ECO:0000259" key="3">
    <source>
        <dbReference type="Pfam" id="PF26526"/>
    </source>
</evidence>
<proteinExistence type="predicted"/>
<dbReference type="EMBL" id="JAFNLL010000047">
    <property type="protein sequence ID" value="MBO1269499.1"/>
    <property type="molecule type" value="Genomic_DNA"/>
</dbReference>
<dbReference type="InterPro" id="IPR058488">
    <property type="entry name" value="DUF8175"/>
</dbReference>
<name>A0A939HEP5_9MICC</name>
<accession>A0A939HEP5</accession>